<dbReference type="Proteomes" id="UP000293360">
    <property type="component" value="Unassembled WGS sequence"/>
</dbReference>
<comment type="cofactor">
    <cofactor evidence="1 5">
        <name>heme</name>
        <dbReference type="ChEBI" id="CHEBI:30413"/>
    </cofactor>
</comment>
<dbReference type="PANTHER" id="PTHR24305">
    <property type="entry name" value="CYTOCHROME P450"/>
    <property type="match status" value="1"/>
</dbReference>
<evidence type="ECO:0000256" key="2">
    <source>
        <dbReference type="ARBA" id="ARBA00022617"/>
    </source>
</evidence>
<dbReference type="OrthoDB" id="1470350at2759"/>
<comment type="caution">
    <text evidence="7">The sequence shown here is derived from an EMBL/GenBank/DDBJ whole genome shotgun (WGS) entry which is preliminary data.</text>
</comment>
<dbReference type="PRINTS" id="PR00463">
    <property type="entry name" value="EP450I"/>
</dbReference>
<dbReference type="InterPro" id="IPR001128">
    <property type="entry name" value="Cyt_P450"/>
</dbReference>
<dbReference type="InterPro" id="IPR002401">
    <property type="entry name" value="Cyt_P450_E_grp-I"/>
</dbReference>
<keyword evidence="4 5" id="KW-0408">Iron</keyword>
<keyword evidence="3 5" id="KW-0479">Metal-binding</keyword>
<gene>
    <name evidence="7" type="ORF">DL764_006096</name>
</gene>
<dbReference type="AlphaFoldDB" id="A0A4Q4T5T1"/>
<dbReference type="GO" id="GO:0005506">
    <property type="term" value="F:iron ion binding"/>
    <property type="evidence" value="ECO:0007669"/>
    <property type="project" value="InterPro"/>
</dbReference>
<comment type="similarity">
    <text evidence="6">Belongs to the cytochrome P450 family.</text>
</comment>
<dbReference type="STRING" id="155417.A0A4Q4T5T1"/>
<evidence type="ECO:0000313" key="8">
    <source>
        <dbReference type="Proteomes" id="UP000293360"/>
    </source>
</evidence>
<dbReference type="GO" id="GO:0004497">
    <property type="term" value="F:monooxygenase activity"/>
    <property type="evidence" value="ECO:0007669"/>
    <property type="project" value="UniProtKB-KW"/>
</dbReference>
<dbReference type="PRINTS" id="PR00385">
    <property type="entry name" value="P450"/>
</dbReference>
<keyword evidence="8" id="KW-1185">Reference proteome</keyword>
<reference evidence="7 8" key="1">
    <citation type="submission" date="2018-06" db="EMBL/GenBank/DDBJ databases">
        <title>Complete Genomes of Monosporascus.</title>
        <authorList>
            <person name="Robinson A.J."/>
            <person name="Natvig D.O."/>
        </authorList>
    </citation>
    <scope>NUCLEOTIDE SEQUENCE [LARGE SCALE GENOMIC DNA]</scope>
    <source>
        <strain evidence="7 8">CBS 110550</strain>
    </source>
</reference>
<dbReference type="SUPFAM" id="SSF48264">
    <property type="entry name" value="Cytochrome P450"/>
    <property type="match status" value="1"/>
</dbReference>
<name>A0A4Q4T5T1_9PEZI</name>
<evidence type="ECO:0000313" key="7">
    <source>
        <dbReference type="EMBL" id="RYP01745.1"/>
    </source>
</evidence>
<dbReference type="PROSITE" id="PS00086">
    <property type="entry name" value="CYTOCHROME_P450"/>
    <property type="match status" value="1"/>
</dbReference>
<evidence type="ECO:0000256" key="6">
    <source>
        <dbReference type="RuleBase" id="RU000461"/>
    </source>
</evidence>
<dbReference type="InterPro" id="IPR050121">
    <property type="entry name" value="Cytochrome_P450_monoxygenase"/>
</dbReference>
<dbReference type="GO" id="GO:0020037">
    <property type="term" value="F:heme binding"/>
    <property type="evidence" value="ECO:0007669"/>
    <property type="project" value="InterPro"/>
</dbReference>
<protein>
    <recommendedName>
        <fullName evidence="9">Cytochrome P450</fullName>
    </recommendedName>
</protein>
<proteinExistence type="inferred from homology"/>
<dbReference type="InterPro" id="IPR017972">
    <property type="entry name" value="Cyt_P450_CS"/>
</dbReference>
<dbReference type="EMBL" id="QJNU01000347">
    <property type="protein sequence ID" value="RYP01745.1"/>
    <property type="molecule type" value="Genomic_DNA"/>
</dbReference>
<accession>A0A4Q4T5T1</accession>
<feature type="binding site" description="axial binding residue" evidence="5">
    <location>
        <position position="193"/>
    </location>
    <ligand>
        <name>heme</name>
        <dbReference type="ChEBI" id="CHEBI:30413"/>
    </ligand>
    <ligandPart>
        <name>Fe</name>
        <dbReference type="ChEBI" id="CHEBI:18248"/>
    </ligandPart>
</feature>
<sequence>MISSRLSEDKHAKHDLYSFVADHLDDASNETKTNEIWSEALFFFPAGGDTTSTAISALFFYLSRNLDVYNKLADEIRSTFASNAEIQGGPQLASCRYLRAYIDEALRISPPVSGTLWREMYSDNQRSQPFIVDGHVIPPGTQVGVSIYSLHHNEKYFEEPFAFCPERWLVKDDRTLRLMHSAFSPFSLGARGCAGKAMAYLEASLVIAKTLWYFDFEVPPGKLGEAGAGVPGKTNGRDRPGEFQLYDSFGSTHVGPYLTFHPHGDFWRDINAKA</sequence>
<organism evidence="7 8">
    <name type="scientific">Monosporascus ibericus</name>
    <dbReference type="NCBI Taxonomy" id="155417"/>
    <lineage>
        <taxon>Eukaryota</taxon>
        <taxon>Fungi</taxon>
        <taxon>Dikarya</taxon>
        <taxon>Ascomycota</taxon>
        <taxon>Pezizomycotina</taxon>
        <taxon>Sordariomycetes</taxon>
        <taxon>Xylariomycetidae</taxon>
        <taxon>Xylariales</taxon>
        <taxon>Xylariales incertae sedis</taxon>
        <taxon>Monosporascus</taxon>
    </lineage>
</organism>
<dbReference type="PANTHER" id="PTHR24305:SF226">
    <property type="entry name" value="CYTOCHROME P450 MONOOXYGENASE"/>
    <property type="match status" value="1"/>
</dbReference>
<evidence type="ECO:0000256" key="3">
    <source>
        <dbReference type="ARBA" id="ARBA00022723"/>
    </source>
</evidence>
<keyword evidence="6" id="KW-0503">Monooxygenase</keyword>
<dbReference type="Gene3D" id="1.10.630.10">
    <property type="entry name" value="Cytochrome P450"/>
    <property type="match status" value="1"/>
</dbReference>
<evidence type="ECO:0000256" key="1">
    <source>
        <dbReference type="ARBA" id="ARBA00001971"/>
    </source>
</evidence>
<keyword evidence="6" id="KW-0560">Oxidoreductase</keyword>
<evidence type="ECO:0008006" key="9">
    <source>
        <dbReference type="Google" id="ProtNLM"/>
    </source>
</evidence>
<dbReference type="Pfam" id="PF00067">
    <property type="entry name" value="p450"/>
    <property type="match status" value="1"/>
</dbReference>
<evidence type="ECO:0000256" key="5">
    <source>
        <dbReference type="PIRSR" id="PIRSR602401-1"/>
    </source>
</evidence>
<dbReference type="GO" id="GO:0016705">
    <property type="term" value="F:oxidoreductase activity, acting on paired donors, with incorporation or reduction of molecular oxygen"/>
    <property type="evidence" value="ECO:0007669"/>
    <property type="project" value="InterPro"/>
</dbReference>
<evidence type="ECO:0000256" key="4">
    <source>
        <dbReference type="ARBA" id="ARBA00023004"/>
    </source>
</evidence>
<keyword evidence="2 5" id="KW-0349">Heme</keyword>
<dbReference type="InterPro" id="IPR036396">
    <property type="entry name" value="Cyt_P450_sf"/>
</dbReference>